<organism evidence="1 2">
    <name type="scientific">Lutimaribacter marinistellae</name>
    <dbReference type="NCBI Taxonomy" id="1820329"/>
    <lineage>
        <taxon>Bacteria</taxon>
        <taxon>Pseudomonadati</taxon>
        <taxon>Pseudomonadota</taxon>
        <taxon>Alphaproteobacteria</taxon>
        <taxon>Rhodobacterales</taxon>
        <taxon>Roseobacteraceae</taxon>
        <taxon>Lutimaribacter</taxon>
    </lineage>
</organism>
<sequence>MSVDWTALDRELAQWQSDSRTIPLWWRDDDAVAVTRALERLATLSARLNLPVHLAVIPAGAEPELADFVHATEHLIPVQHGWSHANHATGGRKKAELGADRPTSEVLRELGQGHERMKTLFGKRFSPMLVPPWNRIAPEVVEGLPRLGFSHLSTYTPRAARLAAPGLVQVNTHIDPIDWKGTRGLVPPDRVIAGLVSTLEDRRSGKTDPEEPLGLLTHHLVHDEAIWDFTGALLERLLTGPARPWTIPASQTDKRTPE</sequence>
<evidence type="ECO:0000313" key="1">
    <source>
        <dbReference type="EMBL" id="MFC3614426.1"/>
    </source>
</evidence>
<comment type="caution">
    <text evidence="1">The sequence shown here is derived from an EMBL/GenBank/DDBJ whole genome shotgun (WGS) entry which is preliminary data.</text>
</comment>
<reference evidence="2" key="1">
    <citation type="journal article" date="2019" name="Int. J. Syst. Evol. Microbiol.">
        <title>The Global Catalogue of Microorganisms (GCM) 10K type strain sequencing project: providing services to taxonomists for standard genome sequencing and annotation.</title>
        <authorList>
            <consortium name="The Broad Institute Genomics Platform"/>
            <consortium name="The Broad Institute Genome Sequencing Center for Infectious Disease"/>
            <person name="Wu L."/>
            <person name="Ma J."/>
        </authorList>
    </citation>
    <scope>NUCLEOTIDE SEQUENCE [LARGE SCALE GENOMIC DNA]</scope>
    <source>
        <strain evidence="2">KCTC 42911</strain>
    </source>
</reference>
<gene>
    <name evidence="1" type="ORF">ACFORG_11685</name>
</gene>
<protein>
    <submittedName>
        <fullName evidence="1">Polysaccharide deacetylase family protein</fullName>
    </submittedName>
</protein>
<keyword evidence="2" id="KW-1185">Reference proteome</keyword>
<name>A0ABV7THB2_9RHOB</name>
<dbReference type="CDD" id="cd10928">
    <property type="entry name" value="CE4_u4"/>
    <property type="match status" value="1"/>
</dbReference>
<dbReference type="EMBL" id="JBHRXI010000010">
    <property type="protein sequence ID" value="MFC3614426.1"/>
    <property type="molecule type" value="Genomic_DNA"/>
</dbReference>
<evidence type="ECO:0000313" key="2">
    <source>
        <dbReference type="Proteomes" id="UP001595629"/>
    </source>
</evidence>
<dbReference type="InterPro" id="IPR011330">
    <property type="entry name" value="Glyco_hydro/deAcase_b/a-brl"/>
</dbReference>
<dbReference type="InterPro" id="IPR049591">
    <property type="entry name" value="CE4_u4-like"/>
</dbReference>
<dbReference type="SUPFAM" id="SSF88713">
    <property type="entry name" value="Glycoside hydrolase/deacetylase"/>
    <property type="match status" value="1"/>
</dbReference>
<accession>A0ABV7THB2</accession>
<dbReference type="Gene3D" id="3.20.20.370">
    <property type="entry name" value="Glycoside hydrolase/deacetylase"/>
    <property type="match status" value="1"/>
</dbReference>
<dbReference type="RefSeq" id="WP_386735655.1">
    <property type="nucleotide sequence ID" value="NZ_JBHRXI010000010.1"/>
</dbReference>
<proteinExistence type="predicted"/>
<dbReference type="Proteomes" id="UP001595629">
    <property type="component" value="Unassembled WGS sequence"/>
</dbReference>